<evidence type="ECO:0000256" key="3">
    <source>
        <dbReference type="ARBA" id="ARBA00021584"/>
    </source>
</evidence>
<comment type="similarity">
    <text evidence="2">Belongs to the ycf33 family.</text>
</comment>
<keyword evidence="5" id="KW-0812">Transmembrane</keyword>
<dbReference type="EMBL" id="KY083067">
    <property type="protein sequence ID" value="ARX96017.1"/>
    <property type="molecule type" value="Genomic_DNA"/>
</dbReference>
<evidence type="ECO:0000256" key="2">
    <source>
        <dbReference type="ARBA" id="ARBA00010985"/>
    </source>
</evidence>
<dbReference type="RefSeq" id="YP_009402661.1">
    <property type="nucleotide sequence ID" value="NC_035350.1"/>
</dbReference>
<dbReference type="GO" id="GO:0009536">
    <property type="term" value="C:plastid"/>
    <property type="evidence" value="ECO:0007669"/>
    <property type="project" value="UniProtKB-SubCell"/>
</dbReference>
<evidence type="ECO:0000256" key="5">
    <source>
        <dbReference type="SAM" id="Phobius"/>
    </source>
</evidence>
<gene>
    <name evidence="6" type="primary">ycf33</name>
</gene>
<dbReference type="GeneID" id="33366691"/>
<keyword evidence="5" id="KW-1133">Transmembrane helix</keyword>
<keyword evidence="5" id="KW-0472">Membrane</keyword>
<dbReference type="Pfam" id="PF05421">
    <property type="entry name" value="DUF751"/>
    <property type="match status" value="1"/>
</dbReference>
<keyword evidence="6" id="KW-0150">Chloroplast</keyword>
<organism evidence="6">
    <name type="scientific">Compsopogon caeruleus</name>
    <dbReference type="NCBI Taxonomy" id="31354"/>
    <lineage>
        <taxon>Eukaryota</taxon>
        <taxon>Rhodophyta</taxon>
        <taxon>Compsopogonophyceae</taxon>
        <taxon>Compsopogonales</taxon>
        <taxon>Compsopogonaceae</taxon>
        <taxon>Compsopogon</taxon>
    </lineage>
</organism>
<geneLocation type="chloroplast" evidence="6"/>
<evidence type="ECO:0000256" key="4">
    <source>
        <dbReference type="ARBA" id="ARBA00022640"/>
    </source>
</evidence>
<feature type="transmembrane region" description="Helical" evidence="5">
    <location>
        <begin position="50"/>
        <end position="68"/>
    </location>
</feature>
<accession>A0A1Z1XB51</accession>
<protein>
    <recommendedName>
        <fullName evidence="3">Uncharacterized protein ycf33</fullName>
    </recommendedName>
</protein>
<proteinExistence type="inferred from homology"/>
<comment type="subcellular location">
    <subcellularLocation>
        <location evidence="1">Plastid</location>
    </subcellularLocation>
</comment>
<sequence length="77" mass="8892">MQIITKFFIIMAEFWTNVIRLLRFFISSLSGILLVILQPLINLYSNPRNSITFIVIIITTLIITYKILTEMLGISTV</sequence>
<reference evidence="6" key="1">
    <citation type="submission" date="2016-11" db="EMBL/GenBank/DDBJ databases">
        <title>Chloroplast genome of compsopogon caeruleus.</title>
        <authorList>
            <person name="Nan F."/>
        </authorList>
    </citation>
    <scope>NUCLEOTIDE SEQUENCE</scope>
</reference>
<evidence type="ECO:0000256" key="1">
    <source>
        <dbReference type="ARBA" id="ARBA00004474"/>
    </source>
</evidence>
<dbReference type="InterPro" id="IPR008470">
    <property type="entry name" value="Uncharacterised_Ycf33"/>
</dbReference>
<evidence type="ECO:0000313" key="6">
    <source>
        <dbReference type="EMBL" id="ARX96017.1"/>
    </source>
</evidence>
<keyword evidence="4 6" id="KW-0934">Plastid</keyword>
<feature type="transmembrane region" description="Helical" evidence="5">
    <location>
        <begin position="21"/>
        <end position="44"/>
    </location>
</feature>
<dbReference type="AlphaFoldDB" id="A0A1Z1XB51"/>
<name>A0A1Z1XB51_9RHOD</name>